<comment type="caution">
    <text evidence="2">The sequence shown here is derived from an EMBL/GenBank/DDBJ whole genome shotgun (WGS) entry which is preliminary data.</text>
</comment>
<gene>
    <name evidence="2" type="ORF">GKJPGBOP_00448</name>
</gene>
<keyword evidence="3" id="KW-1185">Reference proteome</keyword>
<evidence type="ECO:0000256" key="1">
    <source>
        <dbReference type="SAM" id="MobiDB-lite"/>
    </source>
</evidence>
<evidence type="ECO:0000313" key="2">
    <source>
        <dbReference type="EMBL" id="GCD40795.1"/>
    </source>
</evidence>
<feature type="region of interest" description="Disordered" evidence="1">
    <location>
        <begin position="98"/>
        <end position="132"/>
    </location>
</feature>
<proteinExistence type="predicted"/>
<dbReference type="Proteomes" id="UP000286746">
    <property type="component" value="Unassembled WGS sequence"/>
</dbReference>
<dbReference type="AlphaFoldDB" id="A0A401VUQ1"/>
<dbReference type="EMBL" id="BHZD01000001">
    <property type="protein sequence ID" value="GCD40795.1"/>
    <property type="molecule type" value="Genomic_DNA"/>
</dbReference>
<sequence>MTTFASFTFVRRSDGLPYHFEQSGERHGRPAYRRTDGIVWCVWSPDDGWHCEIAGGLVAAHPLAGQGVGSDETKPPATIWRSFKNDRSYVYDLRWGASSASPARSAEKPRPDSPAVRAARGGRFPMKAQIKP</sequence>
<accession>A0A401VUQ1</accession>
<reference evidence="2 3" key="1">
    <citation type="submission" date="2018-11" db="EMBL/GenBank/DDBJ databases">
        <title>Whole genome sequence of Streptomyces paromomycinus NBRC 15454(T).</title>
        <authorList>
            <person name="Komaki H."/>
            <person name="Tamura T."/>
        </authorList>
    </citation>
    <scope>NUCLEOTIDE SEQUENCE [LARGE SCALE GENOMIC DNA]</scope>
    <source>
        <strain evidence="2 3">NBRC 15454</strain>
    </source>
</reference>
<evidence type="ECO:0000313" key="3">
    <source>
        <dbReference type="Proteomes" id="UP000286746"/>
    </source>
</evidence>
<organism evidence="2 3">
    <name type="scientific">Streptomyces paromomycinus</name>
    <name type="common">Streptomyces rimosus subsp. paromomycinus</name>
    <dbReference type="NCBI Taxonomy" id="92743"/>
    <lineage>
        <taxon>Bacteria</taxon>
        <taxon>Bacillati</taxon>
        <taxon>Actinomycetota</taxon>
        <taxon>Actinomycetes</taxon>
        <taxon>Kitasatosporales</taxon>
        <taxon>Streptomycetaceae</taxon>
        <taxon>Streptomyces</taxon>
    </lineage>
</organism>
<dbReference type="RefSeq" id="WP_246177147.1">
    <property type="nucleotide sequence ID" value="NZ_BHZD01000001.1"/>
</dbReference>
<name>A0A401VUQ1_STREY</name>
<protein>
    <submittedName>
        <fullName evidence="2">Uncharacterized protein</fullName>
    </submittedName>
</protein>